<dbReference type="EMBL" id="JAINUF010000021">
    <property type="protein sequence ID" value="KAJ8335301.1"/>
    <property type="molecule type" value="Genomic_DNA"/>
</dbReference>
<evidence type="ECO:0000313" key="1">
    <source>
        <dbReference type="EMBL" id="KAJ8335301.1"/>
    </source>
</evidence>
<keyword evidence="2" id="KW-1185">Reference proteome</keyword>
<organism evidence="1 2">
    <name type="scientific">Synaphobranchus kaupii</name>
    <name type="common">Kaup's arrowtooth eel</name>
    <dbReference type="NCBI Taxonomy" id="118154"/>
    <lineage>
        <taxon>Eukaryota</taxon>
        <taxon>Metazoa</taxon>
        <taxon>Chordata</taxon>
        <taxon>Craniata</taxon>
        <taxon>Vertebrata</taxon>
        <taxon>Euteleostomi</taxon>
        <taxon>Actinopterygii</taxon>
        <taxon>Neopterygii</taxon>
        <taxon>Teleostei</taxon>
        <taxon>Anguilliformes</taxon>
        <taxon>Synaphobranchidae</taxon>
        <taxon>Synaphobranchus</taxon>
    </lineage>
</organism>
<proteinExistence type="predicted"/>
<protein>
    <submittedName>
        <fullName evidence="1">Uncharacterized protein</fullName>
    </submittedName>
</protein>
<comment type="caution">
    <text evidence="1">The sequence shown here is derived from an EMBL/GenBank/DDBJ whole genome shotgun (WGS) entry which is preliminary data.</text>
</comment>
<evidence type="ECO:0000313" key="2">
    <source>
        <dbReference type="Proteomes" id="UP001152622"/>
    </source>
</evidence>
<name>A0A9Q1EAP4_SYNKA</name>
<sequence>MRFPTPELRDTLGKLFEMAFPTSIDYVFLRKKERGEQLRTCKTAIKELTRLRQMKRCIQAPQ</sequence>
<dbReference type="AlphaFoldDB" id="A0A9Q1EAP4"/>
<reference evidence="1" key="1">
    <citation type="journal article" date="2023" name="Science">
        <title>Genome structures resolve the early diversification of teleost fishes.</title>
        <authorList>
            <person name="Parey E."/>
            <person name="Louis A."/>
            <person name="Montfort J."/>
            <person name="Bouchez O."/>
            <person name="Roques C."/>
            <person name="Iampietro C."/>
            <person name="Lluch J."/>
            <person name="Castinel A."/>
            <person name="Donnadieu C."/>
            <person name="Desvignes T."/>
            <person name="Floi Bucao C."/>
            <person name="Jouanno E."/>
            <person name="Wen M."/>
            <person name="Mejri S."/>
            <person name="Dirks R."/>
            <person name="Jansen H."/>
            <person name="Henkel C."/>
            <person name="Chen W.J."/>
            <person name="Zahm M."/>
            <person name="Cabau C."/>
            <person name="Klopp C."/>
            <person name="Thompson A.W."/>
            <person name="Robinson-Rechavi M."/>
            <person name="Braasch I."/>
            <person name="Lecointre G."/>
            <person name="Bobe J."/>
            <person name="Postlethwait J.H."/>
            <person name="Berthelot C."/>
            <person name="Roest Crollius H."/>
            <person name="Guiguen Y."/>
        </authorList>
    </citation>
    <scope>NUCLEOTIDE SEQUENCE</scope>
    <source>
        <strain evidence="1">WJC10195</strain>
    </source>
</reference>
<accession>A0A9Q1EAP4</accession>
<dbReference type="Proteomes" id="UP001152622">
    <property type="component" value="Chromosome 21"/>
</dbReference>
<gene>
    <name evidence="1" type="ORF">SKAU_G00409400</name>
</gene>